<organism evidence="1 2">
    <name type="scientific">Fomitopsis schrenkii</name>
    <name type="common">Brown rot fungus</name>
    <dbReference type="NCBI Taxonomy" id="2126942"/>
    <lineage>
        <taxon>Eukaryota</taxon>
        <taxon>Fungi</taxon>
        <taxon>Dikarya</taxon>
        <taxon>Basidiomycota</taxon>
        <taxon>Agaricomycotina</taxon>
        <taxon>Agaricomycetes</taxon>
        <taxon>Polyporales</taxon>
        <taxon>Fomitopsis</taxon>
    </lineage>
</organism>
<accession>S8DV32</accession>
<evidence type="ECO:0000313" key="1">
    <source>
        <dbReference type="EMBL" id="EPS96442.1"/>
    </source>
</evidence>
<dbReference type="HOGENOM" id="CLU_1182591_0_0_1"/>
<feature type="non-terminal residue" evidence="1">
    <location>
        <position position="241"/>
    </location>
</feature>
<dbReference type="EMBL" id="KE504188">
    <property type="protein sequence ID" value="EPS96442.1"/>
    <property type="molecule type" value="Genomic_DNA"/>
</dbReference>
<dbReference type="Proteomes" id="UP000015241">
    <property type="component" value="Unassembled WGS sequence"/>
</dbReference>
<name>S8DV32_FOMSC</name>
<keyword evidence="2" id="KW-1185">Reference proteome</keyword>
<sequence>MPGDGLLAYNVMRQHMRDDHHRAMKNGRHEEARAQERGNIRQEQLRLVEERHMREESRPAEEKMAREAEFQKMLDELACMSMSDGALDRSVTQQNTMWGREMEESDPSTMSKPDLVPTTQLPPAQIHRDLYSELVFLDLDIDEHTSKCVKATSTGLKSPVGSPAAMEAVKTLEEEHRWFRQTKLTVHDLADLCSDAKVQLLYQAMYERLEVQIQSTTSIVQDISMPTIPTSPRGPIPVVDA</sequence>
<protein>
    <submittedName>
        <fullName evidence="1">Uncharacterized protein</fullName>
    </submittedName>
</protein>
<dbReference type="AlphaFoldDB" id="S8DV32"/>
<dbReference type="InParanoid" id="S8DV32"/>
<reference evidence="1 2" key="1">
    <citation type="journal article" date="2012" name="Science">
        <title>The Paleozoic origin of enzymatic lignin decomposition reconstructed from 31 fungal genomes.</title>
        <authorList>
            <person name="Floudas D."/>
            <person name="Binder M."/>
            <person name="Riley R."/>
            <person name="Barry K."/>
            <person name="Blanchette R.A."/>
            <person name="Henrissat B."/>
            <person name="Martinez A.T."/>
            <person name="Otillar R."/>
            <person name="Spatafora J.W."/>
            <person name="Yadav J.S."/>
            <person name="Aerts A."/>
            <person name="Benoit I."/>
            <person name="Boyd A."/>
            <person name="Carlson A."/>
            <person name="Copeland A."/>
            <person name="Coutinho P.M."/>
            <person name="de Vries R.P."/>
            <person name="Ferreira P."/>
            <person name="Findley K."/>
            <person name="Foster B."/>
            <person name="Gaskell J."/>
            <person name="Glotzer D."/>
            <person name="Gorecki P."/>
            <person name="Heitman J."/>
            <person name="Hesse C."/>
            <person name="Hori C."/>
            <person name="Igarashi K."/>
            <person name="Jurgens J.A."/>
            <person name="Kallen N."/>
            <person name="Kersten P."/>
            <person name="Kohler A."/>
            <person name="Kuees U."/>
            <person name="Kumar T.K.A."/>
            <person name="Kuo A."/>
            <person name="LaButti K."/>
            <person name="Larrondo L.F."/>
            <person name="Lindquist E."/>
            <person name="Ling A."/>
            <person name="Lombard V."/>
            <person name="Lucas S."/>
            <person name="Lundell T."/>
            <person name="Martin R."/>
            <person name="McLaughlin D.J."/>
            <person name="Morgenstern I."/>
            <person name="Morin E."/>
            <person name="Murat C."/>
            <person name="Nagy L.G."/>
            <person name="Nolan M."/>
            <person name="Ohm R.A."/>
            <person name="Patyshakuliyeva A."/>
            <person name="Rokas A."/>
            <person name="Ruiz-Duenas F.J."/>
            <person name="Sabat G."/>
            <person name="Salamov A."/>
            <person name="Samejima M."/>
            <person name="Schmutz J."/>
            <person name="Slot J.C."/>
            <person name="St John F."/>
            <person name="Stenlid J."/>
            <person name="Sun H."/>
            <person name="Sun S."/>
            <person name="Syed K."/>
            <person name="Tsang A."/>
            <person name="Wiebenga A."/>
            <person name="Young D."/>
            <person name="Pisabarro A."/>
            <person name="Eastwood D.C."/>
            <person name="Martin F."/>
            <person name="Cullen D."/>
            <person name="Grigoriev I.V."/>
            <person name="Hibbett D.S."/>
        </authorList>
    </citation>
    <scope>NUCLEOTIDE SEQUENCE</scope>
    <source>
        <strain evidence="2">FP-58527</strain>
    </source>
</reference>
<gene>
    <name evidence="1" type="ORF">FOMPIDRAFT_117929</name>
</gene>
<evidence type="ECO:0000313" key="2">
    <source>
        <dbReference type="Proteomes" id="UP000015241"/>
    </source>
</evidence>
<proteinExistence type="predicted"/>